<keyword evidence="9" id="KW-1185">Reference proteome</keyword>
<dbReference type="Pfam" id="PF03807">
    <property type="entry name" value="F420_oxidored"/>
    <property type="match status" value="1"/>
</dbReference>
<dbReference type="PIRSF" id="PIRSF000193">
    <property type="entry name" value="Pyrrol-5-carb_rd"/>
    <property type="match status" value="1"/>
</dbReference>
<evidence type="ECO:0000256" key="5">
    <source>
        <dbReference type="NCBIfam" id="TIGR00112"/>
    </source>
</evidence>
<keyword evidence="3 4" id="KW-0560">Oxidoreductase</keyword>
<dbReference type="EC" id="1.5.1.2" evidence="4 5"/>
<keyword evidence="4" id="KW-0963">Cytoplasm</keyword>
<evidence type="ECO:0000259" key="7">
    <source>
        <dbReference type="Pfam" id="PF14748"/>
    </source>
</evidence>
<comment type="similarity">
    <text evidence="1 4">Belongs to the pyrroline-5-carboxylate reductase family.</text>
</comment>
<proteinExistence type="inferred from homology"/>
<dbReference type="PANTHER" id="PTHR11645">
    <property type="entry name" value="PYRROLINE-5-CARBOXYLATE REDUCTASE"/>
    <property type="match status" value="1"/>
</dbReference>
<dbReference type="RefSeq" id="WP_281762169.1">
    <property type="nucleotide sequence ID" value="NZ_AP026709.1"/>
</dbReference>
<comment type="catalytic activity">
    <reaction evidence="4">
        <text>L-proline + NADP(+) = (S)-1-pyrroline-5-carboxylate + NADPH + 2 H(+)</text>
        <dbReference type="Rhea" id="RHEA:14109"/>
        <dbReference type="ChEBI" id="CHEBI:15378"/>
        <dbReference type="ChEBI" id="CHEBI:17388"/>
        <dbReference type="ChEBI" id="CHEBI:57783"/>
        <dbReference type="ChEBI" id="CHEBI:58349"/>
        <dbReference type="ChEBI" id="CHEBI:60039"/>
        <dbReference type="EC" id="1.5.1.2"/>
    </reaction>
</comment>
<gene>
    <name evidence="8" type="primary">proC_1</name>
    <name evidence="4" type="synonym">proC</name>
    <name evidence="8" type="ORF">SYK_06110</name>
</gene>
<accession>A0ABN6RZ72</accession>
<name>A0ABN6RZ72_9BACT</name>
<evidence type="ECO:0000259" key="6">
    <source>
        <dbReference type="Pfam" id="PF03807"/>
    </source>
</evidence>
<dbReference type="EMBL" id="AP026709">
    <property type="protein sequence ID" value="BDQ36251.1"/>
    <property type="molecule type" value="Genomic_DNA"/>
</dbReference>
<dbReference type="Gene3D" id="3.40.50.720">
    <property type="entry name" value="NAD(P)-binding Rossmann-like Domain"/>
    <property type="match status" value="1"/>
</dbReference>
<organism evidence="8 9">
    <name type="scientific">Pseudodesulfovibrio nedwellii</name>
    <dbReference type="NCBI Taxonomy" id="2973072"/>
    <lineage>
        <taxon>Bacteria</taxon>
        <taxon>Pseudomonadati</taxon>
        <taxon>Thermodesulfobacteriota</taxon>
        <taxon>Desulfovibrionia</taxon>
        <taxon>Desulfovibrionales</taxon>
        <taxon>Desulfovibrionaceae</taxon>
    </lineage>
</organism>
<comment type="subcellular location">
    <subcellularLocation>
        <location evidence="4">Cytoplasm</location>
    </subcellularLocation>
</comment>
<dbReference type="InterPro" id="IPR036291">
    <property type="entry name" value="NAD(P)-bd_dom_sf"/>
</dbReference>
<dbReference type="InterPro" id="IPR008927">
    <property type="entry name" value="6-PGluconate_DH-like_C_sf"/>
</dbReference>
<evidence type="ECO:0000313" key="9">
    <source>
        <dbReference type="Proteomes" id="UP001317742"/>
    </source>
</evidence>
<evidence type="ECO:0000256" key="3">
    <source>
        <dbReference type="ARBA" id="ARBA00023002"/>
    </source>
</evidence>
<keyword evidence="4" id="KW-0641">Proline biosynthesis</keyword>
<dbReference type="NCBIfam" id="TIGR00112">
    <property type="entry name" value="proC"/>
    <property type="match status" value="1"/>
</dbReference>
<keyword evidence="2 4" id="KW-0521">NADP</keyword>
<dbReference type="SUPFAM" id="SSF51735">
    <property type="entry name" value="NAD(P)-binding Rossmann-fold domains"/>
    <property type="match status" value="1"/>
</dbReference>
<keyword evidence="4" id="KW-0028">Amino-acid biosynthesis</keyword>
<evidence type="ECO:0000256" key="2">
    <source>
        <dbReference type="ARBA" id="ARBA00022857"/>
    </source>
</evidence>
<dbReference type="PANTHER" id="PTHR11645:SF0">
    <property type="entry name" value="PYRROLINE-5-CARBOXYLATE REDUCTASE 3"/>
    <property type="match status" value="1"/>
</dbReference>
<comment type="function">
    <text evidence="4">Catalyzes the reduction of 1-pyrroline-5-carboxylate (PCA) to L-proline.</text>
</comment>
<dbReference type="Pfam" id="PF14748">
    <property type="entry name" value="P5CR_dimer"/>
    <property type="match status" value="1"/>
</dbReference>
<evidence type="ECO:0000256" key="1">
    <source>
        <dbReference type="ARBA" id="ARBA00005525"/>
    </source>
</evidence>
<dbReference type="SUPFAM" id="SSF48179">
    <property type="entry name" value="6-phosphogluconate dehydrogenase C-terminal domain-like"/>
    <property type="match status" value="1"/>
</dbReference>
<reference evidence="8 9" key="1">
    <citation type="submission" date="2022-08" db="EMBL/GenBank/DDBJ databases">
        <title>Genome Sequence of the sulphate-reducing bacterium, Pseudodesulfovibrio sp. SYK.</title>
        <authorList>
            <person name="Kondo R."/>
            <person name="Kataoka T."/>
        </authorList>
    </citation>
    <scope>NUCLEOTIDE SEQUENCE [LARGE SCALE GENOMIC DNA]</scope>
    <source>
        <strain evidence="8 9">SYK</strain>
    </source>
</reference>
<dbReference type="Gene3D" id="1.10.3730.10">
    <property type="entry name" value="ProC C-terminal domain-like"/>
    <property type="match status" value="1"/>
</dbReference>
<evidence type="ECO:0000313" key="8">
    <source>
        <dbReference type="EMBL" id="BDQ36251.1"/>
    </source>
</evidence>
<dbReference type="InterPro" id="IPR028939">
    <property type="entry name" value="P5C_Rdtase_cat_N"/>
</dbReference>
<comment type="catalytic activity">
    <reaction evidence="4">
        <text>L-proline + NAD(+) = (S)-1-pyrroline-5-carboxylate + NADH + 2 H(+)</text>
        <dbReference type="Rhea" id="RHEA:14105"/>
        <dbReference type="ChEBI" id="CHEBI:15378"/>
        <dbReference type="ChEBI" id="CHEBI:17388"/>
        <dbReference type="ChEBI" id="CHEBI:57540"/>
        <dbReference type="ChEBI" id="CHEBI:57945"/>
        <dbReference type="ChEBI" id="CHEBI:60039"/>
        <dbReference type="EC" id="1.5.1.2"/>
    </reaction>
</comment>
<protein>
    <recommendedName>
        <fullName evidence="4 5">Pyrroline-5-carboxylate reductase</fullName>
        <shortName evidence="4">P5C reductase</shortName>
        <shortName evidence="4">P5CR</shortName>
        <ecNumber evidence="4 5">1.5.1.2</ecNumber>
    </recommendedName>
    <alternativeName>
        <fullName evidence="4">PCA reductase</fullName>
    </alternativeName>
</protein>
<sequence length="267" mass="28874">MTHTIGFIGVGNMGTAILKGLTSRDDIKLHGFDLHTDNLVRAGKEYGLVAQKSALDLAKACDYIIVAVKPQHAEPVIKEIAASLDRSKCLISICAGLSLGKFEEWTENRCAVVRVMPNTPALVNEGVSAICLDNANLSDEMREFVPAMFKGIGQAHILPEKQFDAFTGVIGSGPAYVFYFMEAMIESGVALGLTRPQATQMVEGLFLGSSKLAAESDLSVTQLREMVTSPAGTTIRALMHFDRQAVKGDIIDGVFESYFRSIELGKK</sequence>
<dbReference type="InterPro" id="IPR029036">
    <property type="entry name" value="P5CR_dimer"/>
</dbReference>
<comment type="pathway">
    <text evidence="4">Amino-acid biosynthesis; L-proline biosynthesis; L-proline from L-glutamate 5-semialdehyde: step 1/1.</text>
</comment>
<dbReference type="HAMAP" id="MF_01925">
    <property type="entry name" value="P5C_reductase"/>
    <property type="match status" value="1"/>
</dbReference>
<evidence type="ECO:0000256" key="4">
    <source>
        <dbReference type="HAMAP-Rule" id="MF_01925"/>
    </source>
</evidence>
<dbReference type="Proteomes" id="UP001317742">
    <property type="component" value="Chromosome"/>
</dbReference>
<feature type="domain" description="Pyrroline-5-carboxylate reductase dimerisation" evidence="7">
    <location>
        <begin position="160"/>
        <end position="264"/>
    </location>
</feature>
<feature type="domain" description="Pyrroline-5-carboxylate reductase catalytic N-terminal" evidence="6">
    <location>
        <begin position="4"/>
        <end position="96"/>
    </location>
</feature>
<dbReference type="InterPro" id="IPR000304">
    <property type="entry name" value="Pyrroline-COOH_reductase"/>
</dbReference>